<dbReference type="GO" id="GO:0005829">
    <property type="term" value="C:cytosol"/>
    <property type="evidence" value="ECO:0007669"/>
    <property type="project" value="TreeGrafter"/>
</dbReference>
<gene>
    <name evidence="1" type="ORF">KDK92_06090</name>
</gene>
<reference evidence="1" key="1">
    <citation type="journal article" date="2021" name="mSystems">
        <title>Bacteria and Archaea Synergistically Convert Glycine Betaine to Biogenic Methane in the Formosa Cold Seep of the South China Sea.</title>
        <authorList>
            <person name="Li L."/>
            <person name="Zhang W."/>
            <person name="Zhang S."/>
            <person name="Song L."/>
            <person name="Sun Q."/>
            <person name="Zhang H."/>
            <person name="Xiang H."/>
            <person name="Dong X."/>
        </authorList>
    </citation>
    <scope>NUCLEOTIDE SEQUENCE</scope>
    <source>
        <strain evidence="1">ZWT</strain>
    </source>
</reference>
<dbReference type="PANTHER" id="PTHR21197:SF0">
    <property type="entry name" value="UDP-GALACTOPYRANOSE MUTASE"/>
    <property type="match status" value="1"/>
</dbReference>
<name>A0A9J6NXR6_9CLOT</name>
<dbReference type="PANTHER" id="PTHR21197">
    <property type="entry name" value="UDP-GALACTOPYRANOSE MUTASE"/>
    <property type="match status" value="1"/>
</dbReference>
<dbReference type="Pfam" id="PF13450">
    <property type="entry name" value="NAD_binding_8"/>
    <property type="match status" value="1"/>
</dbReference>
<dbReference type="AlphaFoldDB" id="A0A9J6NXR6"/>
<dbReference type="RefSeq" id="WP_250858302.1">
    <property type="nucleotide sequence ID" value="NZ_JAGSOJ010000001.1"/>
</dbReference>
<dbReference type="Gene3D" id="3.50.50.60">
    <property type="entry name" value="FAD/NAD(P)-binding domain"/>
    <property type="match status" value="1"/>
</dbReference>
<sequence length="427" mass="49833">MDKGIVVLGGGIAGITAAYFLGKEKAVVYEKEEQWGGLCNSFCINNFIFDKAIHLSFTKYSEVREIFDRVNYYKHEPNPSNYYKGHWLKHPIQNNLYPLPAEEKVKAIKDFINRPIYNKKFLNYEEWLYEQFGQYIAENFSLKYTEKYWCEEGKKLETSWIKNRVYRPSIEEVLYGAMSEKTPNTYYAKEMRYPKEGGYKAFLKPMGEETNILLNKKAVLIDSHNKLIEFSDGTKIHYETLISSIPLPKLINIIKDAPKVVREAANNLVATSILLISVGFNKPDVVKNLWFYIYDEDLLPARAYSPNLKSKNNVPSGCSSLQFEIHYSKYKPININRANILEHVSNVIEKLNIARKSEIIFMDYRNVEYGNVIFYKDIHKNKKIIQNYLDKIGIRYIGRFGEWDYLWSDQSLLSGKKVAKELITEIP</sequence>
<evidence type="ECO:0000313" key="1">
    <source>
        <dbReference type="EMBL" id="MCM1989303.1"/>
    </source>
</evidence>
<comment type="caution">
    <text evidence="1">The sequence shown here is derived from an EMBL/GenBank/DDBJ whole genome shotgun (WGS) entry which is preliminary data.</text>
</comment>
<organism evidence="1 2">
    <name type="scientific">Oceanirhabdus seepicola</name>
    <dbReference type="NCBI Taxonomy" id="2828781"/>
    <lineage>
        <taxon>Bacteria</taxon>
        <taxon>Bacillati</taxon>
        <taxon>Bacillota</taxon>
        <taxon>Clostridia</taxon>
        <taxon>Eubacteriales</taxon>
        <taxon>Clostridiaceae</taxon>
        <taxon>Oceanirhabdus</taxon>
    </lineage>
</organism>
<dbReference type="GO" id="GO:0050660">
    <property type="term" value="F:flavin adenine dinucleotide binding"/>
    <property type="evidence" value="ECO:0007669"/>
    <property type="project" value="TreeGrafter"/>
</dbReference>
<evidence type="ECO:0000313" key="2">
    <source>
        <dbReference type="Proteomes" id="UP001056429"/>
    </source>
</evidence>
<protein>
    <submittedName>
        <fullName evidence="1">NAD(P)-binding protein</fullName>
    </submittedName>
</protein>
<dbReference type="Proteomes" id="UP001056429">
    <property type="component" value="Unassembled WGS sequence"/>
</dbReference>
<reference evidence="1" key="2">
    <citation type="submission" date="2021-04" db="EMBL/GenBank/DDBJ databases">
        <authorList>
            <person name="Dong X."/>
        </authorList>
    </citation>
    <scope>NUCLEOTIDE SEQUENCE</scope>
    <source>
        <strain evidence="1">ZWT</strain>
    </source>
</reference>
<dbReference type="SUPFAM" id="SSF51905">
    <property type="entry name" value="FAD/NAD(P)-binding domain"/>
    <property type="match status" value="1"/>
</dbReference>
<accession>A0A9J6NXR6</accession>
<dbReference type="GO" id="GO:0008767">
    <property type="term" value="F:UDP-galactopyranose mutase activity"/>
    <property type="evidence" value="ECO:0007669"/>
    <property type="project" value="TreeGrafter"/>
</dbReference>
<keyword evidence="2" id="KW-1185">Reference proteome</keyword>
<proteinExistence type="predicted"/>
<dbReference type="EMBL" id="JAGSOJ010000001">
    <property type="protein sequence ID" value="MCM1989303.1"/>
    <property type="molecule type" value="Genomic_DNA"/>
</dbReference>
<dbReference type="InterPro" id="IPR036188">
    <property type="entry name" value="FAD/NAD-bd_sf"/>
</dbReference>